<dbReference type="GO" id="GO:0140662">
    <property type="term" value="F:ATP-dependent protein folding chaperone"/>
    <property type="evidence" value="ECO:0007669"/>
    <property type="project" value="InterPro"/>
</dbReference>
<dbReference type="PANTHER" id="PTHR19375">
    <property type="entry name" value="HEAT SHOCK PROTEIN 70KDA"/>
    <property type="match status" value="1"/>
</dbReference>
<dbReference type="SUPFAM" id="SSF100920">
    <property type="entry name" value="Heat shock protein 70kD (HSP70), peptide-binding domain"/>
    <property type="match status" value="1"/>
</dbReference>
<dbReference type="InterPro" id="IPR013126">
    <property type="entry name" value="Hsp_70_fam"/>
</dbReference>
<evidence type="ECO:0000313" key="5">
    <source>
        <dbReference type="EMBL" id="KAF7843177.1"/>
    </source>
</evidence>
<proteinExistence type="inferred from homology"/>
<gene>
    <name evidence="5" type="ORF">G2W53_000082</name>
</gene>
<keyword evidence="6" id="KW-1185">Reference proteome</keyword>
<dbReference type="GO" id="GO:0005524">
    <property type="term" value="F:ATP binding"/>
    <property type="evidence" value="ECO:0007669"/>
    <property type="project" value="UniProtKB-KW"/>
</dbReference>
<dbReference type="OrthoDB" id="3789372at2759"/>
<keyword evidence="5" id="KW-0346">Stress response</keyword>
<name>A0A834XDT4_9FABA</name>
<evidence type="ECO:0000256" key="2">
    <source>
        <dbReference type="ARBA" id="ARBA00022840"/>
    </source>
</evidence>
<feature type="region of interest" description="Disordered" evidence="4">
    <location>
        <begin position="1"/>
        <end position="33"/>
    </location>
</feature>
<evidence type="ECO:0000256" key="3">
    <source>
        <dbReference type="RuleBase" id="RU003322"/>
    </source>
</evidence>
<dbReference type="InterPro" id="IPR043129">
    <property type="entry name" value="ATPase_NBD"/>
</dbReference>
<dbReference type="Gene3D" id="3.90.640.10">
    <property type="entry name" value="Actin, Chain A, domain 4"/>
    <property type="match status" value="1"/>
</dbReference>
<keyword evidence="2 3" id="KW-0067">ATP-binding</keyword>
<dbReference type="PRINTS" id="PR00301">
    <property type="entry name" value="HEATSHOCK70"/>
</dbReference>
<comment type="caution">
    <text evidence="5">The sequence shown here is derived from an EMBL/GenBank/DDBJ whole genome shotgun (WGS) entry which is preliminary data.</text>
</comment>
<dbReference type="FunFam" id="3.90.640.10:FF:000002">
    <property type="entry name" value="Heat shock 70 kDa"/>
    <property type="match status" value="1"/>
</dbReference>
<dbReference type="EMBL" id="JAAIUW010000001">
    <property type="protein sequence ID" value="KAF7843177.1"/>
    <property type="molecule type" value="Genomic_DNA"/>
</dbReference>
<evidence type="ECO:0000313" key="6">
    <source>
        <dbReference type="Proteomes" id="UP000634136"/>
    </source>
</evidence>
<dbReference type="Gene3D" id="2.60.34.10">
    <property type="entry name" value="Substrate Binding Domain Of DNAk, Chain A, domain 1"/>
    <property type="match status" value="1"/>
</dbReference>
<dbReference type="Proteomes" id="UP000634136">
    <property type="component" value="Unassembled WGS sequence"/>
</dbReference>
<organism evidence="5 6">
    <name type="scientific">Senna tora</name>
    <dbReference type="NCBI Taxonomy" id="362788"/>
    <lineage>
        <taxon>Eukaryota</taxon>
        <taxon>Viridiplantae</taxon>
        <taxon>Streptophyta</taxon>
        <taxon>Embryophyta</taxon>
        <taxon>Tracheophyta</taxon>
        <taxon>Spermatophyta</taxon>
        <taxon>Magnoliopsida</taxon>
        <taxon>eudicotyledons</taxon>
        <taxon>Gunneridae</taxon>
        <taxon>Pentapetalae</taxon>
        <taxon>rosids</taxon>
        <taxon>fabids</taxon>
        <taxon>Fabales</taxon>
        <taxon>Fabaceae</taxon>
        <taxon>Caesalpinioideae</taxon>
        <taxon>Cassia clade</taxon>
        <taxon>Senna</taxon>
    </lineage>
</organism>
<comment type="similarity">
    <text evidence="3">Belongs to the heat shock protein 70 family.</text>
</comment>
<protein>
    <submittedName>
        <fullName evidence="5">Heat shock 70 kDa protein 5</fullName>
    </submittedName>
</protein>
<sequence>MTATVGIASSGGYRRRSSLESSLRQRGNGRMEVASMDSLSRRPFRNNFQPLSHIHILPSENDPSTPLVHIHHNGLTKHFSPHHVSSAMLSLHKRLMQHPKPYFLIPAYFSFLHRISTRRALSSSSSSADVHVTLVDEPFAASVAYRLHLKASRNPYTNVLVFDLGASSLQVSILTNEENPRLRVIFTSGPTDLGGEDFTNRLLNSLAEEFRIKHGKDISGNPSALKRLRRACERAKRFLSSQTRAGIEIDSLYEGVDFRSEISRSRFEGLNKDLFDKCIEKVKQSIERVEMDETEFEDVVLVGGSSFTPKLQELLKDFFDLEELHVSIPPNSAVLYGSIKIGASLKRLGREEASMFEEELLPLGIGIEMNGGVMNEMIPMNSRLPTESFQIVSPACNNQTSLLIKVYQGERARTEDNYFVGTYEVKNIPAGARGWYEINVCVQAKAKGVIEVSAYDMIAGAEMGVTKRMRRELSHEEVERMMEDAERYKEEDEVVKKAKAKSFLEGYVYVVMRNSMRKAKARNWWKLSASEKNKAEKEINETIEWVDGDLGNAEQYEAKLNELQVLWKSINDKLNSFDCKVL</sequence>
<dbReference type="Gene3D" id="1.20.1270.10">
    <property type="match status" value="1"/>
</dbReference>
<evidence type="ECO:0000256" key="4">
    <source>
        <dbReference type="SAM" id="MobiDB-lite"/>
    </source>
</evidence>
<dbReference type="SUPFAM" id="SSF100934">
    <property type="entry name" value="Heat shock protein 70kD (HSP70), C-terminal subdomain"/>
    <property type="match status" value="1"/>
</dbReference>
<reference evidence="5" key="1">
    <citation type="submission" date="2020-09" db="EMBL/GenBank/DDBJ databases">
        <title>Genome-Enabled Discovery of Anthraquinone Biosynthesis in Senna tora.</title>
        <authorList>
            <person name="Kang S.-H."/>
            <person name="Pandey R.P."/>
            <person name="Lee C.-M."/>
            <person name="Sim J.-S."/>
            <person name="Jeong J.-T."/>
            <person name="Choi B.-S."/>
            <person name="Jung M."/>
            <person name="Ginzburg D."/>
            <person name="Zhao K."/>
            <person name="Won S.Y."/>
            <person name="Oh T.-J."/>
            <person name="Yu Y."/>
            <person name="Kim N.-H."/>
            <person name="Lee O.R."/>
            <person name="Lee T.-H."/>
            <person name="Bashyal P."/>
            <person name="Kim T.-S."/>
            <person name="Lee W.-H."/>
            <person name="Kawkins C."/>
            <person name="Kim C.-K."/>
            <person name="Kim J.S."/>
            <person name="Ahn B.O."/>
            <person name="Rhee S.Y."/>
            <person name="Sohng J.K."/>
        </authorList>
    </citation>
    <scope>NUCLEOTIDE SEQUENCE</scope>
    <source>
        <tissue evidence="5">Leaf</tissue>
    </source>
</reference>
<dbReference type="InterPro" id="IPR029047">
    <property type="entry name" value="HSP70_peptide-bd_sf"/>
</dbReference>
<dbReference type="Pfam" id="PF00012">
    <property type="entry name" value="HSP70"/>
    <property type="match status" value="1"/>
</dbReference>
<accession>A0A834XDT4</accession>
<keyword evidence="1 3" id="KW-0547">Nucleotide-binding</keyword>
<dbReference type="AlphaFoldDB" id="A0A834XDT4"/>
<dbReference type="SUPFAM" id="SSF53067">
    <property type="entry name" value="Actin-like ATPase domain"/>
    <property type="match status" value="1"/>
</dbReference>
<evidence type="ECO:0000256" key="1">
    <source>
        <dbReference type="ARBA" id="ARBA00022741"/>
    </source>
</evidence>
<dbReference type="InterPro" id="IPR029048">
    <property type="entry name" value="HSP70_C_sf"/>
</dbReference>
<dbReference type="Gene3D" id="3.30.420.40">
    <property type="match status" value="1"/>
</dbReference>